<dbReference type="SFLD" id="SFLDS00001">
    <property type="entry name" value="Enolase"/>
    <property type="match status" value="1"/>
</dbReference>
<evidence type="ECO:0000313" key="4">
    <source>
        <dbReference type="EMBL" id="WFG39447.1"/>
    </source>
</evidence>
<keyword evidence="1" id="KW-0456">Lyase</keyword>
<dbReference type="Gene3D" id="3.20.20.120">
    <property type="entry name" value="Enolase-like C-terminal domain"/>
    <property type="match status" value="1"/>
</dbReference>
<dbReference type="CDD" id="cd03316">
    <property type="entry name" value="MR_like"/>
    <property type="match status" value="1"/>
</dbReference>
<dbReference type="InterPro" id="IPR029017">
    <property type="entry name" value="Enolase-like_N"/>
</dbReference>
<reference evidence="5" key="3">
    <citation type="submission" date="2023-06" db="EMBL/GenBank/DDBJ databases">
        <title>Pangenomics reveal diversification of enzyme families and niche specialization in globally abundant SAR202 bacteria.</title>
        <authorList>
            <person name="Saw J.H.W."/>
        </authorList>
    </citation>
    <scope>NUCLEOTIDE SEQUENCE [LARGE SCALE GENOMIC DNA]</scope>
    <source>
        <strain evidence="5">JH1073</strain>
    </source>
</reference>
<evidence type="ECO:0000256" key="1">
    <source>
        <dbReference type="ARBA" id="ARBA00023239"/>
    </source>
</evidence>
<dbReference type="EMBL" id="WMBE01000001">
    <property type="protein sequence ID" value="MDG0865820.1"/>
    <property type="molecule type" value="Genomic_DNA"/>
</dbReference>
<dbReference type="InterPro" id="IPR013342">
    <property type="entry name" value="Mandelate_racemase_C"/>
</dbReference>
<gene>
    <name evidence="3" type="ORF">GKO46_01875</name>
    <name evidence="4" type="ORF">GKO48_07385</name>
</gene>
<dbReference type="Pfam" id="PF02746">
    <property type="entry name" value="MR_MLE_N"/>
    <property type="match status" value="1"/>
</dbReference>
<dbReference type="PANTHER" id="PTHR48080">
    <property type="entry name" value="D-GALACTONATE DEHYDRATASE-RELATED"/>
    <property type="match status" value="1"/>
</dbReference>
<reference evidence="4" key="2">
    <citation type="journal article" date="2023" name="Nat. Commun.">
        <title>Cultivation of marine bacteria of the SAR202 clade.</title>
        <authorList>
            <person name="Lim Y."/>
            <person name="Seo J.H."/>
            <person name="Giovannoni S.J."/>
            <person name="Kang I."/>
            <person name="Cho J.C."/>
        </authorList>
    </citation>
    <scope>NUCLEOTIDE SEQUENCE</scope>
    <source>
        <strain evidence="4">JH1073</strain>
    </source>
</reference>
<evidence type="ECO:0000313" key="3">
    <source>
        <dbReference type="EMBL" id="MDG0865820.1"/>
    </source>
</evidence>
<protein>
    <submittedName>
        <fullName evidence="4">Mandelate racemase/muconate lactonizing enzyme family protein</fullName>
    </submittedName>
</protein>
<evidence type="ECO:0000313" key="5">
    <source>
        <dbReference type="Proteomes" id="UP001219901"/>
    </source>
</evidence>
<dbReference type="GO" id="GO:0016829">
    <property type="term" value="F:lyase activity"/>
    <property type="evidence" value="ECO:0007669"/>
    <property type="project" value="UniProtKB-KW"/>
</dbReference>
<keyword evidence="5" id="KW-1185">Reference proteome</keyword>
<reference evidence="5 6" key="1">
    <citation type="submission" date="2019-11" db="EMBL/GenBank/DDBJ databases">
        <authorList>
            <person name="Cho J.-C."/>
        </authorList>
    </citation>
    <scope>NUCLEOTIDE SEQUENCE [LARGE SCALE GENOMIC DNA]</scope>
    <source>
        <strain evidence="4 5">JH1073</strain>
        <strain evidence="3 6">JH702</strain>
    </source>
</reference>
<dbReference type="InterPro" id="IPR013341">
    <property type="entry name" value="Mandelate_racemase_N_dom"/>
</dbReference>
<dbReference type="InterPro" id="IPR036849">
    <property type="entry name" value="Enolase-like_C_sf"/>
</dbReference>
<feature type="domain" description="Mandelate racemase/muconate lactonizing enzyme C-terminal" evidence="2">
    <location>
        <begin position="126"/>
        <end position="261"/>
    </location>
</feature>
<dbReference type="SFLD" id="SFLDG00179">
    <property type="entry name" value="mandelate_racemase"/>
    <property type="match status" value="1"/>
</dbReference>
<organism evidence="4 5">
    <name type="scientific">Candidatus Lucifugimonas marina</name>
    <dbReference type="NCBI Taxonomy" id="3038979"/>
    <lineage>
        <taxon>Bacteria</taxon>
        <taxon>Bacillati</taxon>
        <taxon>Chloroflexota</taxon>
        <taxon>Dehalococcoidia</taxon>
        <taxon>SAR202 cluster</taxon>
        <taxon>Candidatus Lucifugimonadales</taxon>
        <taxon>Candidatus Lucifugimonadaceae</taxon>
        <taxon>Candidatus Lucifugimonas</taxon>
    </lineage>
</organism>
<dbReference type="Pfam" id="PF13378">
    <property type="entry name" value="MR_MLE_C"/>
    <property type="match status" value="1"/>
</dbReference>
<evidence type="ECO:0000259" key="2">
    <source>
        <dbReference type="SMART" id="SM00922"/>
    </source>
</evidence>
<dbReference type="Proteomes" id="UP001321249">
    <property type="component" value="Unassembled WGS sequence"/>
</dbReference>
<dbReference type="AlphaFoldDB" id="A0AAJ5ZDJ5"/>
<accession>A0AAJ5ZDJ5</accession>
<dbReference type="EMBL" id="CP046147">
    <property type="protein sequence ID" value="WFG39447.1"/>
    <property type="molecule type" value="Genomic_DNA"/>
</dbReference>
<proteinExistence type="predicted"/>
<name>A0AAJ5ZDJ5_9CHLR</name>
<dbReference type="SUPFAM" id="SSF54826">
    <property type="entry name" value="Enolase N-terminal domain-like"/>
    <property type="match status" value="1"/>
</dbReference>
<dbReference type="Proteomes" id="UP001219901">
    <property type="component" value="Chromosome"/>
</dbReference>
<dbReference type="Gene3D" id="3.30.390.10">
    <property type="entry name" value="Enolase-like, N-terminal domain"/>
    <property type="match status" value="1"/>
</dbReference>
<dbReference type="InterPro" id="IPR034593">
    <property type="entry name" value="DgoD-like"/>
</dbReference>
<dbReference type="SMART" id="SM00922">
    <property type="entry name" value="MR_MLE"/>
    <property type="match status" value="1"/>
</dbReference>
<sequence length="399" mass="44317">MKITDIKYAVIGENPVIRITTDEGIDGIGGAERSRNQPFFGPQIEYYKNLIVGLDPTDVERVLLRIRRAGGFKPWGSGVSAIEIALWDIAGKALNAPIYKLMGGKIRDKVQVYDGGYRKPVAGYQPEDFAASAKYMKELPQNFSIIKQGVAFHGSPMLTDMPDFHYGDYVPDEKYGNRGVMTEKGFNITVESVIAMKEVLGDEIGLALDCGPGMTASDTLRLAQALEPYHLMWLEDTITGDYTPYVHPEYFLQVTPYTSTPIHTGEQVYLRHGFKDLIEQHAVDVVGPDPMDVGGISELKWICEFADLHNIQMAPHGTADGIIGVAALTQVSAAMPDNFLAFELPDVNPQWWWDIFEGSEALQVTDSHITVSDAPGLGITFRQEEAKRYLREQDTGFFD</sequence>
<dbReference type="RefSeq" id="WP_342823154.1">
    <property type="nucleotide sequence ID" value="NZ_CP046146.1"/>
</dbReference>
<evidence type="ECO:0000313" key="6">
    <source>
        <dbReference type="Proteomes" id="UP001321249"/>
    </source>
</evidence>
<dbReference type="InterPro" id="IPR029065">
    <property type="entry name" value="Enolase_C-like"/>
</dbReference>
<dbReference type="PANTHER" id="PTHR48080:SF2">
    <property type="entry name" value="D-GALACTONATE DEHYDRATASE"/>
    <property type="match status" value="1"/>
</dbReference>
<dbReference type="SUPFAM" id="SSF51604">
    <property type="entry name" value="Enolase C-terminal domain-like"/>
    <property type="match status" value="1"/>
</dbReference>